<proteinExistence type="predicted"/>
<dbReference type="OrthoDB" id="21144at2759"/>
<dbReference type="EMBL" id="CAACVG010000209">
    <property type="protein sequence ID" value="VEN33720.1"/>
    <property type="molecule type" value="Genomic_DNA"/>
</dbReference>
<gene>
    <name evidence="1" type="ORF">CALMAC_LOCUS175</name>
</gene>
<keyword evidence="2" id="KW-1185">Reference proteome</keyword>
<organism evidence="1 2">
    <name type="scientific">Callosobruchus maculatus</name>
    <name type="common">Southern cowpea weevil</name>
    <name type="synonym">Pulse bruchid</name>
    <dbReference type="NCBI Taxonomy" id="64391"/>
    <lineage>
        <taxon>Eukaryota</taxon>
        <taxon>Metazoa</taxon>
        <taxon>Ecdysozoa</taxon>
        <taxon>Arthropoda</taxon>
        <taxon>Hexapoda</taxon>
        <taxon>Insecta</taxon>
        <taxon>Pterygota</taxon>
        <taxon>Neoptera</taxon>
        <taxon>Endopterygota</taxon>
        <taxon>Coleoptera</taxon>
        <taxon>Polyphaga</taxon>
        <taxon>Cucujiformia</taxon>
        <taxon>Chrysomeloidea</taxon>
        <taxon>Chrysomelidae</taxon>
        <taxon>Bruchinae</taxon>
        <taxon>Bruchini</taxon>
        <taxon>Callosobruchus</taxon>
    </lineage>
</organism>
<dbReference type="AlphaFoldDB" id="A0A653BDR4"/>
<name>A0A653BDR4_CALMS</name>
<dbReference type="Proteomes" id="UP000410492">
    <property type="component" value="Unassembled WGS sequence"/>
</dbReference>
<sequence length="43" mass="5073">MALKSLASTEDSFLMTVHWPHAKLLYGCFLILRHPSHLFYLKR</sequence>
<evidence type="ECO:0000313" key="1">
    <source>
        <dbReference type="EMBL" id="VEN33720.1"/>
    </source>
</evidence>
<evidence type="ECO:0000313" key="2">
    <source>
        <dbReference type="Proteomes" id="UP000410492"/>
    </source>
</evidence>
<accession>A0A653BDR4</accession>
<reference evidence="1 2" key="1">
    <citation type="submission" date="2019-01" db="EMBL/GenBank/DDBJ databases">
        <authorList>
            <person name="Sayadi A."/>
        </authorList>
    </citation>
    <scope>NUCLEOTIDE SEQUENCE [LARGE SCALE GENOMIC DNA]</scope>
</reference>
<protein>
    <submittedName>
        <fullName evidence="1">Uncharacterized protein</fullName>
    </submittedName>
</protein>